<dbReference type="EMBL" id="RAWM01000055">
    <property type="protein sequence ID" value="RKH66996.1"/>
    <property type="molecule type" value="Genomic_DNA"/>
</dbReference>
<evidence type="ECO:0000313" key="1">
    <source>
        <dbReference type="EMBL" id="RKH66996.1"/>
    </source>
</evidence>
<protein>
    <submittedName>
        <fullName evidence="1">DUF3472 domain-containing protein</fullName>
    </submittedName>
</protein>
<dbReference type="InterPro" id="IPR021862">
    <property type="entry name" value="DUF3472"/>
</dbReference>
<sequence>MNWRESGAMTRFLQVLTPFCLGSFLACGGAESQSTQPETLATTSQPLVKVNQTYSYWTVPNVPAQGLYNFDLTIFPSNDPAADATHVAPWYFYSAQFAFQTGGEAGYIGIQTDPNGKRAVFSIWGANGATCSNVAGAICQPFSHEGVGYQTMVPFNWVAGQYYRVRVWQNGADAEGEWWLGVIINDSTQTETVVGRIRVPWGRNWLSGSIINWVEWYGPGTDNCTQLTSSTVYFGPPKGNAGTLTAPPPYNTTGQGPCASDISVYGEWMRHYNGW</sequence>
<keyword evidence="2" id="KW-1185">Reference proteome</keyword>
<accession>A0A3A8QEC6</accession>
<organism evidence="1 2">
    <name type="scientific">Corallococcus interemptor</name>
    <dbReference type="NCBI Taxonomy" id="2316720"/>
    <lineage>
        <taxon>Bacteria</taxon>
        <taxon>Pseudomonadati</taxon>
        <taxon>Myxococcota</taxon>
        <taxon>Myxococcia</taxon>
        <taxon>Myxococcales</taxon>
        <taxon>Cystobacterineae</taxon>
        <taxon>Myxococcaceae</taxon>
        <taxon>Corallococcus</taxon>
    </lineage>
</organism>
<name>A0A3A8QEC6_9BACT</name>
<dbReference type="AlphaFoldDB" id="A0A3A8QEC6"/>
<proteinExistence type="predicted"/>
<gene>
    <name evidence="1" type="ORF">D7X96_20445</name>
</gene>
<evidence type="ECO:0000313" key="2">
    <source>
        <dbReference type="Proteomes" id="UP000282656"/>
    </source>
</evidence>
<comment type="caution">
    <text evidence="1">The sequence shown here is derived from an EMBL/GenBank/DDBJ whole genome shotgun (WGS) entry which is preliminary data.</text>
</comment>
<reference evidence="2" key="1">
    <citation type="submission" date="2018-09" db="EMBL/GenBank/DDBJ databases">
        <authorList>
            <person name="Livingstone P.G."/>
            <person name="Whitworth D.E."/>
        </authorList>
    </citation>
    <scope>NUCLEOTIDE SEQUENCE [LARGE SCALE GENOMIC DNA]</scope>
    <source>
        <strain evidence="2">AB047A</strain>
    </source>
</reference>
<dbReference type="PROSITE" id="PS51257">
    <property type="entry name" value="PROKAR_LIPOPROTEIN"/>
    <property type="match status" value="1"/>
</dbReference>
<dbReference type="Pfam" id="PF11958">
    <property type="entry name" value="DUF3472"/>
    <property type="match status" value="1"/>
</dbReference>
<dbReference type="Proteomes" id="UP000282656">
    <property type="component" value="Unassembled WGS sequence"/>
</dbReference>